<dbReference type="AlphaFoldDB" id="A0A1F5H7D9"/>
<dbReference type="EMBL" id="MFBT01000007">
    <property type="protein sequence ID" value="OGD99979.1"/>
    <property type="molecule type" value="Genomic_DNA"/>
</dbReference>
<dbReference type="PANTHER" id="PTHR35788">
    <property type="entry name" value="EXPORTED PROTEIN-RELATED"/>
    <property type="match status" value="1"/>
</dbReference>
<accession>A0A1F5H7D9</accession>
<reference evidence="3 4" key="1">
    <citation type="journal article" date="2016" name="Nat. Commun.">
        <title>Thousands of microbial genomes shed light on interconnected biogeochemical processes in an aquifer system.</title>
        <authorList>
            <person name="Anantharaman K."/>
            <person name="Brown C.T."/>
            <person name="Hug L.A."/>
            <person name="Sharon I."/>
            <person name="Castelle C.J."/>
            <person name="Probst A.J."/>
            <person name="Thomas B.C."/>
            <person name="Singh A."/>
            <person name="Wilkins M.J."/>
            <person name="Karaoz U."/>
            <person name="Brodie E.L."/>
            <person name="Williams K.H."/>
            <person name="Hubbard S.S."/>
            <person name="Banfield J.F."/>
        </authorList>
    </citation>
    <scope>NUCLEOTIDE SEQUENCE [LARGE SCALE GENOMIC DNA]</scope>
</reference>
<dbReference type="Proteomes" id="UP000177039">
    <property type="component" value="Unassembled WGS sequence"/>
</dbReference>
<dbReference type="InterPro" id="IPR022029">
    <property type="entry name" value="YoaR-like_PG-bd"/>
</dbReference>
<protein>
    <recommendedName>
        <fullName evidence="2">YoaR-like putative peptidoglycan binding domain-containing protein</fullName>
    </recommendedName>
</protein>
<evidence type="ECO:0000313" key="3">
    <source>
        <dbReference type="EMBL" id="OGD99979.1"/>
    </source>
</evidence>
<proteinExistence type="predicted"/>
<dbReference type="Pfam" id="PF12229">
    <property type="entry name" value="PG_binding_4"/>
    <property type="match status" value="2"/>
</dbReference>
<dbReference type="InterPro" id="IPR052913">
    <property type="entry name" value="Glycopeptide_resist_protein"/>
</dbReference>
<gene>
    <name evidence="3" type="ORF">A3B54_02770</name>
</gene>
<feature type="transmembrane region" description="Helical" evidence="1">
    <location>
        <begin position="12"/>
        <end position="31"/>
    </location>
</feature>
<dbReference type="Pfam" id="PF04294">
    <property type="entry name" value="VanW"/>
    <property type="match status" value="1"/>
</dbReference>
<dbReference type="InterPro" id="IPR007391">
    <property type="entry name" value="Vancomycin_resist_VanW"/>
</dbReference>
<evidence type="ECO:0000256" key="1">
    <source>
        <dbReference type="SAM" id="Phobius"/>
    </source>
</evidence>
<evidence type="ECO:0000259" key="2">
    <source>
        <dbReference type="Pfam" id="PF12229"/>
    </source>
</evidence>
<name>A0A1F5H7D9_9BACT</name>
<keyword evidence="1" id="KW-0812">Transmembrane</keyword>
<evidence type="ECO:0000313" key="4">
    <source>
        <dbReference type="Proteomes" id="UP000177039"/>
    </source>
</evidence>
<keyword evidence="1" id="KW-0472">Membrane</keyword>
<comment type="caution">
    <text evidence="3">The sequence shown here is derived from an EMBL/GenBank/DDBJ whole genome shotgun (WGS) entry which is preliminary data.</text>
</comment>
<sequence length="615" mass="68346">MVPLATHFEFKKALFFVLAILALYLFYNLLYVNKIFPNIYFADLSLSGKNREQVSQLVSWKIDSFEKSRIVLSVGEEKIVTDLKTLGIEFDKEAAVSSIFLTGRTGNLKNDLTQKLKAPLAKTIILPIYQIDWQKLSALFSSILAKYEVPAADATIIFKDGRWQIQEESPGKVVDKTRLAVLFYDRIENLSEVPIEVPLVQELPKMKTVQAETALWKVQMLSNQRIVLSFERMTWELSGKTLFSILKFFPQGIPEGNVWQINFGTEPILFKRITLEDSNDPLLDVGLYGTQLEDFVNRIAEGIDKPTINAMLRFESGKVIEFTPAQDGQKLDKRLTSELINDKISINGVAADDVVGIDLPVKVTRAKIESDRINSLGIRELLGRGVSYFAGSIQNRVHNLTLGATRISGTIVAPGEIFSFNNSIGEVSGATGYKQAYVISSGRTVLDDGGGICQVSTTVFRAALLSGLPVVARTAHAYRVGYYEQGGFKAGLDATVWAPAVDFQFKNDTNQHILVQATVDAVNAKLQVDIYGTSDERRVEMTEPVISNQIRPPPDKYQDDPALSRGTVKQVDFAAWGATSVFARKVYIGNRLVIDESFRSVFRPWQAVYLVGTGG</sequence>
<feature type="domain" description="YoaR-like putative peptidoglycan binding" evidence="2">
    <location>
        <begin position="81"/>
        <end position="179"/>
    </location>
</feature>
<keyword evidence="1" id="KW-1133">Transmembrane helix</keyword>
<dbReference type="PANTHER" id="PTHR35788:SF1">
    <property type="entry name" value="EXPORTED PROTEIN"/>
    <property type="match status" value="1"/>
</dbReference>
<feature type="domain" description="YoaR-like putative peptidoglycan binding" evidence="2">
    <location>
        <begin position="285"/>
        <end position="345"/>
    </location>
</feature>
<organism evidence="3 4">
    <name type="scientific">Candidatus Curtissbacteria bacterium RIFCSPLOWO2_01_FULL_42_50</name>
    <dbReference type="NCBI Taxonomy" id="1797730"/>
    <lineage>
        <taxon>Bacteria</taxon>
        <taxon>Candidatus Curtissiibacteriota</taxon>
    </lineage>
</organism>